<dbReference type="OrthoDB" id="3162439at2759"/>
<organism evidence="3 4">
    <name type="scientific">Candida albicans (strain WO-1)</name>
    <name type="common">Yeast</name>
    <dbReference type="NCBI Taxonomy" id="294748"/>
    <lineage>
        <taxon>Eukaryota</taxon>
        <taxon>Fungi</taxon>
        <taxon>Dikarya</taxon>
        <taxon>Ascomycota</taxon>
        <taxon>Saccharomycotina</taxon>
        <taxon>Pichiomycetes</taxon>
        <taxon>Debaryomycetaceae</taxon>
        <taxon>Candida/Lodderomyces clade</taxon>
        <taxon>Candida</taxon>
    </lineage>
</organism>
<dbReference type="VEuPathDB" id="FungiDB:CAWG_02757"/>
<dbReference type="EMBL" id="CM000310">
    <property type="protein sequence ID" value="EEQ44487.1"/>
    <property type="molecule type" value="Genomic_DNA"/>
</dbReference>
<dbReference type="PANTHER" id="PTHR33840:SF2">
    <property type="entry name" value="TLE1 PHOSPHOLIPASE DOMAIN-CONTAINING PROTEIN"/>
    <property type="match status" value="1"/>
</dbReference>
<accession>C4YQJ8</accession>
<evidence type="ECO:0000256" key="1">
    <source>
        <dbReference type="SAM" id="MobiDB-lite"/>
    </source>
</evidence>
<feature type="region of interest" description="Disordered" evidence="1">
    <location>
        <begin position="1"/>
        <end position="26"/>
    </location>
</feature>
<dbReference type="OMA" id="DHNASKS"/>
<dbReference type="PANTHER" id="PTHR33840">
    <property type="match status" value="1"/>
</dbReference>
<name>C4YQJ8_CANAW</name>
<evidence type="ECO:0000313" key="3">
    <source>
        <dbReference type="EMBL" id="EEQ44487.1"/>
    </source>
</evidence>
<reference evidence="3 4" key="1">
    <citation type="journal article" date="2009" name="Nature">
        <title>Evolution of pathogenicity and sexual reproduction in eight Candida genomes.</title>
        <authorList>
            <person name="Butler G."/>
            <person name="Rasmussen M.D."/>
            <person name="Lin M.F."/>
            <person name="Santos M.A."/>
            <person name="Sakthikumar S."/>
            <person name="Munro C.A."/>
            <person name="Rheinbay E."/>
            <person name="Grabherr M."/>
            <person name="Forche A."/>
            <person name="Reedy J.L."/>
            <person name="Agrafioti I."/>
            <person name="Arnaud M.B."/>
            <person name="Bates S."/>
            <person name="Brown A.J."/>
            <person name="Brunke S."/>
            <person name="Costanzo M.C."/>
            <person name="Fitzpatrick D.A."/>
            <person name="de Groot P.W."/>
            <person name="Harris D."/>
            <person name="Hoyer L.L."/>
            <person name="Hube B."/>
            <person name="Klis F.M."/>
            <person name="Kodira C."/>
            <person name="Lennard N."/>
            <person name="Logue M.E."/>
            <person name="Martin R."/>
            <person name="Neiman A.M."/>
            <person name="Nikolaou E."/>
            <person name="Quail M.A."/>
            <person name="Quinn J."/>
            <person name="Santos M.C."/>
            <person name="Schmitzberger F.F."/>
            <person name="Sherlock G."/>
            <person name="Shah P."/>
            <person name="Silverstein K.A."/>
            <person name="Skrzypek M.S."/>
            <person name="Soll D."/>
            <person name="Staggs R."/>
            <person name="Stansfield I."/>
            <person name="Stumpf M.P."/>
            <person name="Sudbery P.E."/>
            <person name="Srikantha T."/>
            <person name="Zeng Q."/>
            <person name="Berman J."/>
            <person name="Berriman M."/>
            <person name="Heitman J."/>
            <person name="Gow N.A."/>
            <person name="Lorenz M.C."/>
            <person name="Birren B.W."/>
            <person name="Kellis M."/>
            <person name="Cuomo C.A."/>
        </authorList>
    </citation>
    <scope>NUCLEOTIDE SEQUENCE [LARGE SCALE GENOMIC DNA]</scope>
    <source>
        <strain evidence="3 4">WO-1</strain>
    </source>
</reference>
<dbReference type="HOGENOM" id="CLU_144272_0_0_1"/>
<dbReference type="InterPro" id="IPR018712">
    <property type="entry name" value="Tle1-like_cat"/>
</dbReference>
<evidence type="ECO:0000313" key="4">
    <source>
        <dbReference type="Proteomes" id="UP000001429"/>
    </source>
</evidence>
<proteinExistence type="predicted"/>
<dbReference type="AlphaFoldDB" id="C4YQJ8"/>
<dbReference type="Proteomes" id="UP000001429">
    <property type="component" value="Chromosome 3"/>
</dbReference>
<protein>
    <recommendedName>
        <fullName evidence="2">T6SS Phospholipase effector Tle1-like catalytic domain-containing protein</fullName>
    </recommendedName>
</protein>
<gene>
    <name evidence="3" type="ORF">CAWG_02757</name>
</gene>
<dbReference type="Pfam" id="PF09994">
    <property type="entry name" value="T6SS_Tle1-like_cat"/>
    <property type="match status" value="1"/>
</dbReference>
<feature type="domain" description="T6SS Phospholipase effector Tle1-like catalytic" evidence="2">
    <location>
        <begin position="33"/>
        <end position="138"/>
    </location>
</feature>
<dbReference type="PaxDb" id="5476-C4YQJ8"/>
<sequence>MSLVEEPMIVNNGKNHPTDHNASKSIQKTNHSKSIVLCFDGTENEFGPKPFTNVLKLFQMLDRNNSSQICYYQPGIGSKFNADINNVFEKNFTSTVLSKITNRADSLVAFTLEKHVIAAYSFLTSVYKTNDKIYLFGFRYVLKST</sequence>
<evidence type="ECO:0000259" key="2">
    <source>
        <dbReference type="Pfam" id="PF09994"/>
    </source>
</evidence>
<keyword evidence="4" id="KW-1185">Reference proteome</keyword>